<proteinExistence type="inferred from homology"/>
<keyword evidence="2" id="KW-1003">Cell membrane</keyword>
<comment type="subcellular location">
    <subcellularLocation>
        <location evidence="1">Cell membrane</location>
    </subcellularLocation>
</comment>
<dbReference type="Gene3D" id="1.10.287.950">
    <property type="entry name" value="Methyl-accepting chemotaxis protein"/>
    <property type="match status" value="1"/>
</dbReference>
<dbReference type="InterPro" id="IPR004090">
    <property type="entry name" value="Chemotax_Me-accpt_rcpt"/>
</dbReference>
<dbReference type="PROSITE" id="PS50111">
    <property type="entry name" value="CHEMOTAXIS_TRANSDUC_2"/>
    <property type="match status" value="1"/>
</dbReference>
<evidence type="ECO:0000256" key="4">
    <source>
        <dbReference type="ARBA" id="ARBA00023224"/>
    </source>
</evidence>
<dbReference type="CDD" id="cd06225">
    <property type="entry name" value="HAMP"/>
    <property type="match status" value="1"/>
</dbReference>
<dbReference type="SUPFAM" id="SSF58104">
    <property type="entry name" value="Methyl-accepting chemotaxis protein (MCP) signaling domain"/>
    <property type="match status" value="1"/>
</dbReference>
<dbReference type="Gene3D" id="6.10.340.10">
    <property type="match status" value="1"/>
</dbReference>
<dbReference type="InterPro" id="IPR024478">
    <property type="entry name" value="HlyB_4HB_MCP"/>
</dbReference>
<dbReference type="PANTHER" id="PTHR32089">
    <property type="entry name" value="METHYL-ACCEPTING CHEMOTAXIS PROTEIN MCPB"/>
    <property type="match status" value="1"/>
</dbReference>
<evidence type="ECO:0000313" key="11">
    <source>
        <dbReference type="EMBL" id="MDR6243395.1"/>
    </source>
</evidence>
<dbReference type="SMART" id="SM00304">
    <property type="entry name" value="HAMP"/>
    <property type="match status" value="1"/>
</dbReference>
<feature type="domain" description="Methyl-accepting transducer" evidence="9">
    <location>
        <begin position="274"/>
        <end position="545"/>
    </location>
</feature>
<dbReference type="PROSITE" id="PS50885">
    <property type="entry name" value="HAMP"/>
    <property type="match status" value="1"/>
</dbReference>
<sequence>MNIKMKLYSIFSIMILIVLIVAGVSSYAARYLNNSYDTLLNGHVENISAIKDLKYFAADETKYMRGYLLTGQQDQLNQLQDAKQSTTKQIAMLEQMLSGNNAQLLGEFKSVQNDYATLTEQLTALKQQGDAATYNQLVATKCVPMAEALADKAEAMEDYERQQLVQERAENAHTVNVVQWTLITVGIVAVLLGIIIATFVVRMFSRPIKLVADSASEIANGNLTIPDIEIHSKDELGQMATAFNSMKNKLRELMNMIASSSEQMAAASEQLYANAEEGISVSTNTAAIVSGMSDSATAQRMQVNENKQRLDQNSSSIADIVAATSQVSQSSERVLSEVEQGNRNVQHTVTQMSVIDQTVQETAASLYKLAEHSQEIAAIIQVIRDIASQTNLLSLNASIEAARAGEHGNGFAVVASEVKKLADYSSQSAGQISTKIEDMIQNMSYTVSKMEEGARQVQSGTAAVQQMGAIFDTVQDTIQIVSVQVKEALQASDVLSRSASSIMDAENHIVGMADMIMDNSRTATDASNQQVSMMQDISAAADSLSQISMELQEEIRKFRV</sequence>
<protein>
    <submittedName>
        <fullName evidence="11">Methyl-accepting chemotaxis protein</fullName>
    </submittedName>
</protein>
<keyword evidence="8" id="KW-0812">Transmembrane</keyword>
<comment type="caution">
    <text evidence="11">The sequence shown here is derived from an EMBL/GenBank/DDBJ whole genome shotgun (WGS) entry which is preliminary data.</text>
</comment>
<comment type="similarity">
    <text evidence="5">Belongs to the methyl-accepting chemotaxis (MCP) protein family.</text>
</comment>
<evidence type="ECO:0000313" key="12">
    <source>
        <dbReference type="Proteomes" id="UP001185028"/>
    </source>
</evidence>
<reference evidence="11 12" key="1">
    <citation type="submission" date="2023-07" db="EMBL/GenBank/DDBJ databases">
        <title>Genomic Encyclopedia of Type Strains, Phase IV (KMG-IV): sequencing the most valuable type-strain genomes for metagenomic binning, comparative biology and taxonomic classification.</title>
        <authorList>
            <person name="Goeker M."/>
        </authorList>
    </citation>
    <scope>NUCLEOTIDE SEQUENCE [LARGE SCALE GENOMIC DNA]</scope>
    <source>
        <strain evidence="11 12">DSM 22170</strain>
    </source>
</reference>
<evidence type="ECO:0000259" key="10">
    <source>
        <dbReference type="PROSITE" id="PS50885"/>
    </source>
</evidence>
<dbReference type="Pfam" id="PF12729">
    <property type="entry name" value="4HB_MCP_1"/>
    <property type="match status" value="1"/>
</dbReference>
<accession>A0ABU1IWK7</accession>
<feature type="transmembrane region" description="Helical" evidence="8">
    <location>
        <begin position="177"/>
        <end position="201"/>
    </location>
</feature>
<name>A0ABU1IWK7_9BACL</name>
<feature type="coiled-coil region" evidence="7">
    <location>
        <begin position="243"/>
        <end position="313"/>
    </location>
</feature>
<evidence type="ECO:0000256" key="6">
    <source>
        <dbReference type="PROSITE-ProRule" id="PRU00284"/>
    </source>
</evidence>
<feature type="transmembrane region" description="Helical" evidence="8">
    <location>
        <begin position="7"/>
        <end position="29"/>
    </location>
</feature>
<dbReference type="EMBL" id="JAVDQH010000004">
    <property type="protein sequence ID" value="MDR6243395.1"/>
    <property type="molecule type" value="Genomic_DNA"/>
</dbReference>
<evidence type="ECO:0000256" key="5">
    <source>
        <dbReference type="ARBA" id="ARBA00029447"/>
    </source>
</evidence>
<dbReference type="Pfam" id="PF00015">
    <property type="entry name" value="MCPsignal"/>
    <property type="match status" value="1"/>
</dbReference>
<keyword evidence="8" id="KW-1133">Transmembrane helix</keyword>
<evidence type="ECO:0000256" key="7">
    <source>
        <dbReference type="SAM" id="Coils"/>
    </source>
</evidence>
<evidence type="ECO:0000259" key="9">
    <source>
        <dbReference type="PROSITE" id="PS50111"/>
    </source>
</evidence>
<dbReference type="InterPro" id="IPR003660">
    <property type="entry name" value="HAMP_dom"/>
</dbReference>
<dbReference type="Pfam" id="PF00672">
    <property type="entry name" value="HAMP"/>
    <property type="match status" value="1"/>
</dbReference>
<organism evidence="11 12">
    <name type="scientific">Paenibacillus hunanensis</name>
    <dbReference type="NCBI Taxonomy" id="539262"/>
    <lineage>
        <taxon>Bacteria</taxon>
        <taxon>Bacillati</taxon>
        <taxon>Bacillota</taxon>
        <taxon>Bacilli</taxon>
        <taxon>Bacillales</taxon>
        <taxon>Paenibacillaceae</taxon>
        <taxon>Paenibacillus</taxon>
    </lineage>
</organism>
<evidence type="ECO:0000256" key="2">
    <source>
        <dbReference type="ARBA" id="ARBA00022475"/>
    </source>
</evidence>
<dbReference type="PRINTS" id="PR00260">
    <property type="entry name" value="CHEMTRNSDUCR"/>
</dbReference>
<keyword evidence="7" id="KW-0175">Coiled coil</keyword>
<keyword evidence="4 6" id="KW-0807">Transducer</keyword>
<dbReference type="Proteomes" id="UP001185028">
    <property type="component" value="Unassembled WGS sequence"/>
</dbReference>
<feature type="domain" description="HAMP" evidence="10">
    <location>
        <begin position="202"/>
        <end position="255"/>
    </location>
</feature>
<evidence type="ECO:0000256" key="1">
    <source>
        <dbReference type="ARBA" id="ARBA00004236"/>
    </source>
</evidence>
<dbReference type="InterPro" id="IPR004089">
    <property type="entry name" value="MCPsignal_dom"/>
</dbReference>
<dbReference type="PANTHER" id="PTHR32089:SF112">
    <property type="entry name" value="LYSOZYME-LIKE PROTEIN-RELATED"/>
    <property type="match status" value="1"/>
</dbReference>
<gene>
    <name evidence="11" type="ORF">JOC58_001282</name>
</gene>
<dbReference type="SMART" id="SM00283">
    <property type="entry name" value="MA"/>
    <property type="match status" value="1"/>
</dbReference>
<evidence type="ECO:0000256" key="3">
    <source>
        <dbReference type="ARBA" id="ARBA00023136"/>
    </source>
</evidence>
<dbReference type="RefSeq" id="WP_188773593.1">
    <property type="nucleotide sequence ID" value="NZ_BMMB01000001.1"/>
</dbReference>
<evidence type="ECO:0000256" key="8">
    <source>
        <dbReference type="SAM" id="Phobius"/>
    </source>
</evidence>
<feature type="coiled-coil region" evidence="7">
    <location>
        <begin position="69"/>
        <end position="128"/>
    </location>
</feature>
<keyword evidence="12" id="KW-1185">Reference proteome</keyword>
<keyword evidence="3 8" id="KW-0472">Membrane</keyword>